<dbReference type="Pfam" id="PF05567">
    <property type="entry name" value="T4P_PilY1"/>
    <property type="match status" value="1"/>
</dbReference>
<evidence type="ECO:0000256" key="2">
    <source>
        <dbReference type="ARBA" id="ARBA00008387"/>
    </source>
</evidence>
<evidence type="ECO:0000313" key="10">
    <source>
        <dbReference type="Proteomes" id="UP001564408"/>
    </source>
</evidence>
<proteinExistence type="inferred from homology"/>
<evidence type="ECO:0000256" key="7">
    <source>
        <dbReference type="SAM" id="SignalP"/>
    </source>
</evidence>
<evidence type="ECO:0000256" key="4">
    <source>
        <dbReference type="ARBA" id="ARBA00022723"/>
    </source>
</evidence>
<feature type="signal peptide" evidence="7">
    <location>
        <begin position="1"/>
        <end position="30"/>
    </location>
</feature>
<dbReference type="InterPro" id="IPR037524">
    <property type="entry name" value="PA14/GLEYA"/>
</dbReference>
<keyword evidence="4" id="KW-0479">Metal-binding</keyword>
<accession>A0ABV4BIR6</accession>
<feature type="domain" description="PA14" evidence="8">
    <location>
        <begin position="272"/>
        <end position="429"/>
    </location>
</feature>
<dbReference type="SUPFAM" id="SSF56988">
    <property type="entry name" value="Anthrax protective antigen"/>
    <property type="match status" value="1"/>
</dbReference>
<reference evidence="9 10" key="1">
    <citation type="submission" date="2024-05" db="EMBL/GenBank/DDBJ databases">
        <title>Genome Sequence and Characterization of the New Strain Purple Sulfur Bacterium of Genus Thioalkalicoccus.</title>
        <authorList>
            <person name="Bryantseva I.A."/>
            <person name="Kyndt J.A."/>
            <person name="Imhoff J.F."/>
        </authorList>
    </citation>
    <scope>NUCLEOTIDE SEQUENCE [LARGE SCALE GENOMIC DNA]</scope>
    <source>
        <strain evidence="9 10">Um2</strain>
    </source>
</reference>
<keyword evidence="6" id="KW-0281">Fimbrium</keyword>
<evidence type="ECO:0000259" key="8">
    <source>
        <dbReference type="PROSITE" id="PS51820"/>
    </source>
</evidence>
<dbReference type="InterPro" id="IPR015943">
    <property type="entry name" value="WD40/YVTN_repeat-like_dom_sf"/>
</dbReference>
<keyword evidence="7" id="KW-0732">Signal</keyword>
<comment type="similarity">
    <text evidence="2">Belongs to the PilY1 family.</text>
</comment>
<dbReference type="Proteomes" id="UP001564408">
    <property type="component" value="Unassembled WGS sequence"/>
</dbReference>
<dbReference type="Gene3D" id="2.130.10.10">
    <property type="entry name" value="YVTN repeat-like/Quinoprotein amine dehydrogenase"/>
    <property type="match status" value="1"/>
</dbReference>
<dbReference type="RefSeq" id="WP_369668480.1">
    <property type="nucleotide sequence ID" value="NZ_JBDKXB010000041.1"/>
</dbReference>
<dbReference type="PROSITE" id="PS51820">
    <property type="entry name" value="PA14"/>
    <property type="match status" value="1"/>
</dbReference>
<evidence type="ECO:0000256" key="3">
    <source>
        <dbReference type="ARBA" id="ARBA00022558"/>
    </source>
</evidence>
<organism evidence="9 10">
    <name type="scientific">Thioalkalicoccus limnaeus</name>
    <dbReference type="NCBI Taxonomy" id="120681"/>
    <lineage>
        <taxon>Bacteria</taxon>
        <taxon>Pseudomonadati</taxon>
        <taxon>Pseudomonadota</taxon>
        <taxon>Gammaproteobacteria</taxon>
        <taxon>Chromatiales</taxon>
        <taxon>Chromatiaceae</taxon>
        <taxon>Thioalkalicoccus</taxon>
    </lineage>
</organism>
<protein>
    <submittedName>
        <fullName evidence="9">PilC/PilY family type IV pilus protein</fullName>
    </submittedName>
</protein>
<keyword evidence="10" id="KW-1185">Reference proteome</keyword>
<evidence type="ECO:0000256" key="5">
    <source>
        <dbReference type="ARBA" id="ARBA00022837"/>
    </source>
</evidence>
<comment type="subcellular location">
    <subcellularLocation>
        <location evidence="1">Fimbrium</location>
    </subcellularLocation>
</comment>
<feature type="chain" id="PRO_5046004331" evidence="7">
    <location>
        <begin position="31"/>
        <end position="1705"/>
    </location>
</feature>
<dbReference type="SUPFAM" id="SSF50998">
    <property type="entry name" value="Quinoprotein alcohol dehydrogenase-like"/>
    <property type="match status" value="1"/>
</dbReference>
<keyword evidence="5" id="KW-0106">Calcium</keyword>
<evidence type="ECO:0000256" key="1">
    <source>
        <dbReference type="ARBA" id="ARBA00004561"/>
    </source>
</evidence>
<sequence length="1705" mass="185559">MKRDLATKRFEKSAALLLGLLISVTAGAPAAMATDQVEPINIANYPLFIGVGEAVPPLTMLIMGRDHTLYYEAYNDASDLTGNGVLDVGYKPDEINYFGYFDSNLCYSYNDNRFSPVATANDKKCSGNWSGDFLNYITTSRIDALRKVLYGGRRIVDTNELTVLERAYIPQDAHSWGKEYKSIEHDGYDIRHYTPLGLPASGTRHLFANTTLLKSGNKEPLMRVLTDSRFRIWNWVAKERPVAGTTCQDGSSHTASCTYAAQTIQHNHPNNAEEFQALISTWGTDGQRCGSGPIPNGQINTTGSNNNPFPVSPCRTGTHEYYLTIINGQIFAPVTGDYQFATNGDDAVEFRVNGEVVSYWYGGHGRKGGTPEEIASAIGNETNAQIGRVTLTQGWHSFEFRHEERTGGDSYQLLWKRPSFNWGVVPASDLRGPQGISNTAPVITVFSTERNVPGSSMTDYVVRVRVCDPSFPESHCKRYPNENRKPTGILQQYGEADRMLFGLLSGSFTHAYNMRGGTLRKNIESFKNEVDLQTGIFREDVLGIVRTIDRFRIVDFNMDQNYQYQGGWLTNRPMSESNTAFPDWGNPIGEMMYESLRYFSGKAAPTSEFRPGLVGGHERVTLRDYVGASTMDLPAPAWKDPFQREDLPVLHCSPAAQLVISDVNPSYDTQYVPGSAFHSFAGDITGLNAANEANAIWTAEHGAGSRPHFIGQVGSDYDGAPTAKTVSGLGNIRGLSPAEPTKQGGYYSAGIARFGYENDIRADLQGKQNIHTFAVALASPLPRIEIPVGDNLVTLVPFAKSVGGSSISSTKGEFQPTNTIVDFFVESFANTDPACPSATDSDCDSGINDGRPFIRYRVNFEDVEQGADHDMDAIVIYDIRVNDDDTLTVELTSEYAAGGIIHHLGYVISGTTADGVYLEVRDTDTKAADDPAYFLDTPPGLAPGACDVTSPPPACAEALPLFATRTFTASTGSGVATVLENPLWYAAKYGSKGNEGLREGQPSPNYFLVTNAGKLQQQLEQAFRQIALLGEQYGTAAAASSAVLQSDTLLYTAGFRSDDWSGTLIAREINDDGSLSATNCANCWNAEQWLRAPGRSVTRNILTYKKEIDGDLVTRTAVEFKFNQLSPAQQMALNHSPDGSEDNLGSQRVDWLRGDEEAHNDFRSRTLEPPDGDGQPRLLGDIVNADPQFIGRLYNGPSRLLGAPSYRERPNVLFVGANDGMLHAFNAETGAELFAFVPSALLDPEPGENFSPLSRLMDPGYTETLVSHRYYVDGTPVVEEVYLDNTWKTVLVGTQGAGGRSVFALDVTTPTSFSANNLLWEFTDPDLGYNVGQPAIARVRTGENSHKWAAIFGNGYNGASRKAFLFVVDISDGSLIAKVDTGAGDGNNPNGLASPKWTHWPQLDLFANRVYAGDLLGNLWRFDNGSGTWSATKLFTAIDPDGGVQPITVRPAIGSAAGDNDTLIVGFGTGSFFRVPDAADWQIQSLYGLRDKRTKAGEAPSVLPISRSELLKQGIDSEQEVTIDGKDYLLRVVSKREFEPLGEGGPEPRGWYLDLCLAGTGGRCAKSPGDGERVISEATFPTGMTRQRIRFTTMIPNEDPCSGGRDGFLYDLDLLTGGRYEGAVFDLNRDGQFDEDDMLGLNGEDVPPSGIGFGGGERLTVIPAPGRGIEYGFGGDGEGATPGAGGIGLLPEDELYRRQSWQQLR</sequence>
<dbReference type="InterPro" id="IPR011047">
    <property type="entry name" value="Quinoprotein_ADH-like_sf"/>
</dbReference>
<comment type="caution">
    <text evidence="9">The sequence shown here is derived from an EMBL/GenBank/DDBJ whole genome shotgun (WGS) entry which is preliminary data.</text>
</comment>
<dbReference type="InterPro" id="IPR008707">
    <property type="entry name" value="B-propeller_PilY1"/>
</dbReference>
<keyword evidence="3" id="KW-1029">Fimbrium biogenesis</keyword>
<name>A0ABV4BIR6_9GAMM</name>
<gene>
    <name evidence="9" type="ORF">ABC977_16980</name>
</gene>
<evidence type="ECO:0000313" key="9">
    <source>
        <dbReference type="EMBL" id="MEY6434100.1"/>
    </source>
</evidence>
<evidence type="ECO:0000256" key="6">
    <source>
        <dbReference type="ARBA" id="ARBA00023263"/>
    </source>
</evidence>
<dbReference type="EMBL" id="JBDKXB010000041">
    <property type="protein sequence ID" value="MEY6434100.1"/>
    <property type="molecule type" value="Genomic_DNA"/>
</dbReference>